<dbReference type="OrthoDB" id="121974at2"/>
<dbReference type="EMBL" id="SLVJ01000014">
    <property type="protein sequence ID" value="TCM65835.1"/>
    <property type="molecule type" value="Genomic_DNA"/>
</dbReference>
<feature type="domain" description="DUF4440" evidence="1">
    <location>
        <begin position="14"/>
        <end position="111"/>
    </location>
</feature>
<name>A0A4R1XUH4_ACICA</name>
<dbReference type="SUPFAM" id="SSF54427">
    <property type="entry name" value="NTF2-like"/>
    <property type="match status" value="1"/>
</dbReference>
<dbReference type="InterPro" id="IPR027843">
    <property type="entry name" value="DUF4440"/>
</dbReference>
<gene>
    <name evidence="2" type="ORF">EC844_11481</name>
</gene>
<organism evidence="2 3">
    <name type="scientific">Acinetobacter calcoaceticus</name>
    <dbReference type="NCBI Taxonomy" id="471"/>
    <lineage>
        <taxon>Bacteria</taxon>
        <taxon>Pseudomonadati</taxon>
        <taxon>Pseudomonadota</taxon>
        <taxon>Gammaproteobacteria</taxon>
        <taxon>Moraxellales</taxon>
        <taxon>Moraxellaceae</taxon>
        <taxon>Acinetobacter</taxon>
        <taxon>Acinetobacter calcoaceticus/baumannii complex</taxon>
    </lineage>
</organism>
<keyword evidence="3" id="KW-1185">Reference proteome</keyword>
<dbReference type="InterPro" id="IPR032710">
    <property type="entry name" value="NTF2-like_dom_sf"/>
</dbReference>
<evidence type="ECO:0000313" key="3">
    <source>
        <dbReference type="Proteomes" id="UP000294963"/>
    </source>
</evidence>
<reference evidence="2 3" key="1">
    <citation type="submission" date="2019-03" db="EMBL/GenBank/DDBJ databases">
        <title>Genomic analyses of the natural microbiome of Caenorhabditis elegans.</title>
        <authorList>
            <person name="Samuel B."/>
        </authorList>
    </citation>
    <scope>NUCLEOTIDE SEQUENCE [LARGE SCALE GENOMIC DNA]</scope>
    <source>
        <strain evidence="2 3">JUb89</strain>
    </source>
</reference>
<evidence type="ECO:0000313" key="2">
    <source>
        <dbReference type="EMBL" id="TCM65835.1"/>
    </source>
</evidence>
<sequence>MDILQHLIELECSLHALQRQDPVWLDRVLHPQFVEIGRSGFMAHRAEIIAALLQQPTQKIEAEQFELQHLSIGVALITYRSYQVDPATGLKLKTTLRSSYWLCNAVGLWQLRFHQATPVAVE</sequence>
<protein>
    <recommendedName>
        <fullName evidence="1">DUF4440 domain-containing protein</fullName>
    </recommendedName>
</protein>
<comment type="caution">
    <text evidence="2">The sequence shown here is derived from an EMBL/GenBank/DDBJ whole genome shotgun (WGS) entry which is preliminary data.</text>
</comment>
<accession>A0A4R1XUH4</accession>
<dbReference type="Pfam" id="PF14534">
    <property type="entry name" value="DUF4440"/>
    <property type="match status" value="1"/>
</dbReference>
<evidence type="ECO:0000259" key="1">
    <source>
        <dbReference type="Pfam" id="PF14534"/>
    </source>
</evidence>
<dbReference type="AlphaFoldDB" id="A0A4R1XUH4"/>
<dbReference type="Gene3D" id="3.10.450.50">
    <property type="match status" value="1"/>
</dbReference>
<dbReference type="Proteomes" id="UP000294963">
    <property type="component" value="Unassembled WGS sequence"/>
</dbReference>
<proteinExistence type="predicted"/>